<keyword evidence="2" id="KW-1185">Reference proteome</keyword>
<evidence type="ECO:0000313" key="1">
    <source>
        <dbReference type="EMBL" id="RSL96668.1"/>
    </source>
</evidence>
<dbReference type="EMBL" id="NKCK01000135">
    <property type="protein sequence ID" value="RSL96668.1"/>
    <property type="molecule type" value="Genomic_DNA"/>
</dbReference>
<dbReference type="AlphaFoldDB" id="A0A428T3S1"/>
<comment type="caution">
    <text evidence="1">The sequence shown here is derived from an EMBL/GenBank/DDBJ whole genome shotgun (WGS) entry which is preliminary data.</text>
</comment>
<dbReference type="Proteomes" id="UP000287144">
    <property type="component" value="Unassembled WGS sequence"/>
</dbReference>
<reference evidence="1 2" key="1">
    <citation type="submission" date="2017-06" db="EMBL/GenBank/DDBJ databases">
        <title>Comparative genomic analysis of Ambrosia Fusariam Clade fungi.</title>
        <authorList>
            <person name="Stajich J.E."/>
            <person name="Carrillo J."/>
            <person name="Kijimoto T."/>
            <person name="Eskalen A."/>
            <person name="O'Donnell K."/>
            <person name="Kasson M."/>
        </authorList>
    </citation>
    <scope>NUCLEOTIDE SEQUENCE [LARGE SCALE GENOMIC DNA]</scope>
    <source>
        <strain evidence="1 2">NRRL62579</strain>
    </source>
</reference>
<gene>
    <name evidence="1" type="ORF">CEP52_011342</name>
</gene>
<sequence length="292" mass="31646">MPPLVTPVNTQSDDVTRESGKEITAATDMSAPEKDALHDLLERWVAMRPSNGTTALSITTIFVVHGMATSPPSTKKYVDLDEGLMMKAAIRRAILNYDQCEAARIEQYNKALIIALARLRILAFAKAGTQEVPSVNDAHRVNGRIKVVELASDQLLEISTDLGDIARDCVRLRVDSLSYGAAATPYLWASEAGDLKKTNVAYRQQDSRISTMAPAGDSLAEPIAAAELRAEAIDEKRASIQVEKRASLTADPRAGHVPAVTPDGELPNAQELATLRRVSNTIPVKLLSIAFY</sequence>
<accession>A0A428T3S1</accession>
<protein>
    <submittedName>
        <fullName evidence="1">Uncharacterized protein</fullName>
    </submittedName>
</protein>
<organism evidence="1 2">
    <name type="scientific">Fusarium oligoseptatum</name>
    <dbReference type="NCBI Taxonomy" id="2604345"/>
    <lineage>
        <taxon>Eukaryota</taxon>
        <taxon>Fungi</taxon>
        <taxon>Dikarya</taxon>
        <taxon>Ascomycota</taxon>
        <taxon>Pezizomycotina</taxon>
        <taxon>Sordariomycetes</taxon>
        <taxon>Hypocreomycetidae</taxon>
        <taxon>Hypocreales</taxon>
        <taxon>Nectriaceae</taxon>
        <taxon>Fusarium</taxon>
        <taxon>Fusarium solani species complex</taxon>
    </lineage>
</organism>
<proteinExistence type="predicted"/>
<evidence type="ECO:0000313" key="2">
    <source>
        <dbReference type="Proteomes" id="UP000287144"/>
    </source>
</evidence>
<name>A0A428T3S1_9HYPO</name>